<evidence type="ECO:0000256" key="20">
    <source>
        <dbReference type="ARBA" id="ARBA00023180"/>
    </source>
</evidence>
<evidence type="ECO:0000256" key="18">
    <source>
        <dbReference type="ARBA" id="ARBA00023136"/>
    </source>
</evidence>
<feature type="domain" description="Peptidase M1 membrane alanine aminopeptidase" evidence="26">
    <location>
        <begin position="1061"/>
        <end position="1194"/>
    </location>
</feature>
<dbReference type="PRINTS" id="PR00756">
    <property type="entry name" value="ALADIPTASE"/>
</dbReference>
<evidence type="ECO:0000313" key="29">
    <source>
        <dbReference type="EMBL" id="CAD7089994.1"/>
    </source>
</evidence>
<evidence type="ECO:0000256" key="5">
    <source>
        <dbReference type="ARBA" id="ARBA00012564"/>
    </source>
</evidence>
<evidence type="ECO:0000256" key="12">
    <source>
        <dbReference type="ARBA" id="ARBA00022729"/>
    </source>
</evidence>
<evidence type="ECO:0000256" key="19">
    <source>
        <dbReference type="ARBA" id="ARBA00023157"/>
    </source>
</evidence>
<keyword evidence="20" id="KW-0325">Glycoprotein</keyword>
<evidence type="ECO:0000256" key="3">
    <source>
        <dbReference type="ARBA" id="ARBA00004609"/>
    </source>
</evidence>
<dbReference type="Pfam" id="PF01433">
    <property type="entry name" value="Peptidase_M1"/>
    <property type="match status" value="2"/>
</dbReference>
<keyword evidence="16" id="KW-1133">Transmembrane helix</keyword>
<feature type="domain" description="ERAP1-like C-terminal" evidence="27">
    <location>
        <begin position="582"/>
        <end position="893"/>
    </location>
</feature>
<keyword evidence="14 23" id="KW-0862">Zinc</keyword>
<dbReference type="InterPro" id="IPR024571">
    <property type="entry name" value="ERAP1-like_C_dom"/>
</dbReference>
<evidence type="ECO:0000256" key="17">
    <source>
        <dbReference type="ARBA" id="ARBA00023049"/>
    </source>
</evidence>
<keyword evidence="18" id="KW-0472">Membrane</keyword>
<evidence type="ECO:0000256" key="11">
    <source>
        <dbReference type="ARBA" id="ARBA00022723"/>
    </source>
</evidence>
<feature type="domain" description="ERAP1-like C-terminal" evidence="27">
    <location>
        <begin position="1345"/>
        <end position="1671"/>
    </location>
</feature>
<dbReference type="Gene3D" id="1.10.390.10">
    <property type="entry name" value="Neutral Protease Domain 2"/>
    <property type="match status" value="3"/>
</dbReference>
<keyword evidence="17" id="KW-0482">Metalloprotease</keyword>
<protein>
    <recommendedName>
        <fullName evidence="6">Aminopeptidase N</fullName>
        <ecNumber evidence="5">3.4.11.2</ecNumber>
    </recommendedName>
</protein>
<dbReference type="GO" id="GO:0005615">
    <property type="term" value="C:extracellular space"/>
    <property type="evidence" value="ECO:0007669"/>
    <property type="project" value="TreeGrafter"/>
</dbReference>
<feature type="domain" description="Aminopeptidase N-like N-terminal" evidence="28">
    <location>
        <begin position="49"/>
        <end position="236"/>
    </location>
</feature>
<keyword evidence="7" id="KW-1003">Cell membrane</keyword>
<feature type="domain" description="Aminopeptidase N-like N-terminal" evidence="28">
    <location>
        <begin position="958"/>
        <end position="1028"/>
    </location>
</feature>
<keyword evidence="12 25" id="KW-0732">Signal</keyword>
<evidence type="ECO:0000313" key="30">
    <source>
        <dbReference type="Proteomes" id="UP000594454"/>
    </source>
</evidence>
<evidence type="ECO:0000256" key="8">
    <source>
        <dbReference type="ARBA" id="ARBA00022622"/>
    </source>
</evidence>
<evidence type="ECO:0000256" key="21">
    <source>
        <dbReference type="ARBA" id="ARBA00023288"/>
    </source>
</evidence>
<dbReference type="SUPFAM" id="SSF55486">
    <property type="entry name" value="Metalloproteases ('zincins'), catalytic domain"/>
    <property type="match status" value="2"/>
</dbReference>
<dbReference type="Proteomes" id="UP000594454">
    <property type="component" value="Chromosome 5"/>
</dbReference>
<dbReference type="Gene3D" id="2.60.40.1910">
    <property type="match status" value="2"/>
</dbReference>
<dbReference type="GO" id="GO:0008270">
    <property type="term" value="F:zinc ion binding"/>
    <property type="evidence" value="ECO:0007669"/>
    <property type="project" value="InterPro"/>
</dbReference>
<organism evidence="29 30">
    <name type="scientific">Hermetia illucens</name>
    <name type="common">Black soldier fly</name>
    <dbReference type="NCBI Taxonomy" id="343691"/>
    <lineage>
        <taxon>Eukaryota</taxon>
        <taxon>Metazoa</taxon>
        <taxon>Ecdysozoa</taxon>
        <taxon>Arthropoda</taxon>
        <taxon>Hexapoda</taxon>
        <taxon>Insecta</taxon>
        <taxon>Pterygota</taxon>
        <taxon>Neoptera</taxon>
        <taxon>Endopterygota</taxon>
        <taxon>Diptera</taxon>
        <taxon>Brachycera</taxon>
        <taxon>Stratiomyomorpha</taxon>
        <taxon>Stratiomyidae</taxon>
        <taxon>Hermetiinae</taxon>
        <taxon>Hermetia</taxon>
    </lineage>
</organism>
<dbReference type="SUPFAM" id="SSF63737">
    <property type="entry name" value="Leukotriene A4 hydrolase N-terminal domain"/>
    <property type="match status" value="2"/>
</dbReference>
<feature type="binding site" evidence="23">
    <location>
        <position position="364"/>
    </location>
    <ligand>
        <name>Zn(2+)</name>
        <dbReference type="ChEBI" id="CHEBI:29105"/>
        <note>catalytic</note>
    </ligand>
</feature>
<evidence type="ECO:0000256" key="2">
    <source>
        <dbReference type="ARBA" id="ARBA00004606"/>
    </source>
</evidence>
<keyword evidence="10" id="KW-0812">Transmembrane</keyword>
<dbReference type="InterPro" id="IPR034016">
    <property type="entry name" value="M1_APN-typ"/>
</dbReference>
<feature type="chain" id="PRO_5031185237" description="Aminopeptidase N" evidence="25">
    <location>
        <begin position="26"/>
        <end position="1733"/>
    </location>
</feature>
<dbReference type="InParanoid" id="A0A7R8V1M3"/>
<feature type="binding site" evidence="23">
    <location>
        <position position="341"/>
    </location>
    <ligand>
        <name>Zn(2+)</name>
        <dbReference type="ChEBI" id="CHEBI:29105"/>
        <note>catalytic</note>
    </ligand>
</feature>
<keyword evidence="21" id="KW-0449">Lipoprotein</keyword>
<dbReference type="GO" id="GO:0070006">
    <property type="term" value="F:metalloaminopeptidase activity"/>
    <property type="evidence" value="ECO:0007669"/>
    <property type="project" value="TreeGrafter"/>
</dbReference>
<evidence type="ECO:0000256" key="25">
    <source>
        <dbReference type="SAM" id="SignalP"/>
    </source>
</evidence>
<dbReference type="InterPro" id="IPR027268">
    <property type="entry name" value="Peptidase_M4/M1_CTD_sf"/>
</dbReference>
<evidence type="ECO:0000259" key="26">
    <source>
        <dbReference type="Pfam" id="PF01433"/>
    </source>
</evidence>
<name>A0A7R8V1M3_HERIL</name>
<dbReference type="FunCoup" id="A0A7R8V1M3">
    <property type="interactions" value="85"/>
</dbReference>
<dbReference type="InterPro" id="IPR042097">
    <property type="entry name" value="Aminopeptidase_N-like_N_sf"/>
</dbReference>
<dbReference type="FunFam" id="2.60.40.1910:FF:000008">
    <property type="entry name" value="Aminopeptidase"/>
    <property type="match status" value="2"/>
</dbReference>
<dbReference type="InterPro" id="IPR045357">
    <property type="entry name" value="Aminopeptidase_N-like_N"/>
</dbReference>
<feature type="binding site" evidence="23">
    <location>
        <position position="345"/>
    </location>
    <ligand>
        <name>Zn(2+)</name>
        <dbReference type="ChEBI" id="CHEBI:29105"/>
        <note>catalytic</note>
    </ligand>
</feature>
<dbReference type="Gene3D" id="2.60.40.1730">
    <property type="entry name" value="tricorn interacting facor f3 domain"/>
    <property type="match status" value="2"/>
</dbReference>
<evidence type="ECO:0000256" key="10">
    <source>
        <dbReference type="ARBA" id="ARBA00022692"/>
    </source>
</evidence>
<evidence type="ECO:0000259" key="27">
    <source>
        <dbReference type="Pfam" id="PF11838"/>
    </source>
</evidence>
<evidence type="ECO:0000256" key="7">
    <source>
        <dbReference type="ARBA" id="ARBA00022475"/>
    </source>
</evidence>
<keyword evidence="15" id="KW-0735">Signal-anchor</keyword>
<dbReference type="OrthoDB" id="8182982at2759"/>
<dbReference type="FunFam" id="2.60.40.1730:FF:000012">
    <property type="entry name" value="Aminopeptidase N"/>
    <property type="match status" value="1"/>
</dbReference>
<dbReference type="EC" id="3.4.11.2" evidence="5"/>
<dbReference type="FunFam" id="1.25.50.20:FF:000001">
    <property type="entry name" value="Aminopeptidase"/>
    <property type="match status" value="2"/>
</dbReference>
<evidence type="ECO:0000256" key="14">
    <source>
        <dbReference type="ARBA" id="ARBA00022833"/>
    </source>
</evidence>
<dbReference type="CDD" id="cd09601">
    <property type="entry name" value="M1_APN-Q_like"/>
    <property type="match status" value="2"/>
</dbReference>
<dbReference type="InterPro" id="IPR050344">
    <property type="entry name" value="Peptidase_M1_aminopeptidases"/>
</dbReference>
<dbReference type="GO" id="GO:0005886">
    <property type="term" value="C:plasma membrane"/>
    <property type="evidence" value="ECO:0007669"/>
    <property type="project" value="UniProtKB-SubCell"/>
</dbReference>
<dbReference type="GO" id="GO:0016285">
    <property type="term" value="F:alanyl aminopeptidase activity"/>
    <property type="evidence" value="ECO:0007669"/>
    <property type="project" value="UniProtKB-EC"/>
</dbReference>
<dbReference type="GO" id="GO:0006508">
    <property type="term" value="P:proteolysis"/>
    <property type="evidence" value="ECO:0007669"/>
    <property type="project" value="UniProtKB-KW"/>
</dbReference>
<dbReference type="GO" id="GO:0098552">
    <property type="term" value="C:side of membrane"/>
    <property type="evidence" value="ECO:0007669"/>
    <property type="project" value="UniProtKB-KW"/>
</dbReference>
<feature type="signal peptide" evidence="25">
    <location>
        <begin position="1"/>
        <end position="25"/>
    </location>
</feature>
<feature type="domain" description="Peptidase M1 membrane alanine aminopeptidase" evidence="26">
    <location>
        <begin position="269"/>
        <end position="478"/>
    </location>
</feature>
<evidence type="ECO:0000256" key="13">
    <source>
        <dbReference type="ARBA" id="ARBA00022801"/>
    </source>
</evidence>
<accession>A0A7R8V1M3</accession>
<evidence type="ECO:0000256" key="4">
    <source>
        <dbReference type="ARBA" id="ARBA00010136"/>
    </source>
</evidence>
<comment type="subcellular location">
    <subcellularLocation>
        <location evidence="3">Cell membrane</location>
        <topology evidence="3">Lipid-anchor</topology>
        <topology evidence="3">GPI-anchor</topology>
    </subcellularLocation>
    <subcellularLocation>
        <location evidence="2">Membrane</location>
        <topology evidence="2">Single-pass type II membrane protein</topology>
    </subcellularLocation>
</comment>
<keyword evidence="9" id="KW-0645">Protease</keyword>
<keyword evidence="30" id="KW-1185">Reference proteome</keyword>
<keyword evidence="11 23" id="KW-0479">Metal-binding</keyword>
<dbReference type="Gene3D" id="1.25.50.20">
    <property type="match status" value="2"/>
</dbReference>
<feature type="site" description="Transition state stabilizer" evidence="24">
    <location>
        <position position="427"/>
    </location>
</feature>
<comment type="similarity">
    <text evidence="4">Belongs to the peptidase M1 family.</text>
</comment>
<keyword evidence="13" id="KW-0378">Hydrolase</keyword>
<dbReference type="EMBL" id="LR899013">
    <property type="protein sequence ID" value="CAD7089994.1"/>
    <property type="molecule type" value="Genomic_DNA"/>
</dbReference>
<evidence type="ECO:0000256" key="15">
    <source>
        <dbReference type="ARBA" id="ARBA00022968"/>
    </source>
</evidence>
<gene>
    <name evidence="29" type="ORF">HERILL_LOCUS12509</name>
</gene>
<comment type="catalytic activity">
    <reaction evidence="1">
        <text>Release of an N-terminal amino acid, Xaa-|-Yaa- from a peptide, amide or arylamide. Xaa is preferably Ala, but may be most amino acids including Pro (slow action). When a terminal hydrophobic residue is followed by a prolyl residue, the two may be released as an intact Xaa-Pro dipeptide.</text>
        <dbReference type="EC" id="3.4.11.2"/>
    </reaction>
</comment>
<reference evidence="29 30" key="1">
    <citation type="submission" date="2020-11" db="EMBL/GenBank/DDBJ databases">
        <authorList>
            <person name="Wallbank WR R."/>
            <person name="Pardo Diaz C."/>
            <person name="Kozak K."/>
            <person name="Martin S."/>
            <person name="Jiggins C."/>
            <person name="Moest M."/>
            <person name="Warren A I."/>
            <person name="Generalovic N T."/>
            <person name="Byers J.R.P. K."/>
            <person name="Montejo-Kovacevich G."/>
            <person name="Yen C E."/>
        </authorList>
    </citation>
    <scope>NUCLEOTIDE SEQUENCE [LARGE SCALE GENOMIC DNA]</scope>
</reference>
<evidence type="ECO:0000256" key="23">
    <source>
        <dbReference type="PIRSR" id="PIRSR634016-3"/>
    </source>
</evidence>
<dbReference type="PANTHER" id="PTHR11533:SF290">
    <property type="entry name" value="AMINOPEPTIDASE"/>
    <property type="match status" value="1"/>
</dbReference>
<evidence type="ECO:0000256" key="16">
    <source>
        <dbReference type="ARBA" id="ARBA00022989"/>
    </source>
</evidence>
<evidence type="ECO:0000256" key="22">
    <source>
        <dbReference type="PIRSR" id="PIRSR634016-1"/>
    </source>
</evidence>
<evidence type="ECO:0000256" key="24">
    <source>
        <dbReference type="PIRSR" id="PIRSR634016-4"/>
    </source>
</evidence>
<evidence type="ECO:0000259" key="28">
    <source>
        <dbReference type="Pfam" id="PF17900"/>
    </source>
</evidence>
<comment type="cofactor">
    <cofactor evidence="23">
        <name>Zn(2+)</name>
        <dbReference type="ChEBI" id="CHEBI:29105"/>
    </cofactor>
    <text evidence="23">Binds 1 zinc ion per subunit.</text>
</comment>
<dbReference type="GO" id="GO:0042277">
    <property type="term" value="F:peptide binding"/>
    <property type="evidence" value="ECO:0007669"/>
    <property type="project" value="TreeGrafter"/>
</dbReference>
<proteinExistence type="inferred from homology"/>
<dbReference type="PANTHER" id="PTHR11533">
    <property type="entry name" value="PROTEASE M1 ZINC METALLOPROTEASE"/>
    <property type="match status" value="1"/>
</dbReference>
<dbReference type="FunFam" id="1.10.390.10:FF:000019">
    <property type="entry name" value="Aminopeptidase"/>
    <property type="match status" value="1"/>
</dbReference>
<dbReference type="InterPro" id="IPR014782">
    <property type="entry name" value="Peptidase_M1_dom"/>
</dbReference>
<dbReference type="Pfam" id="PF11838">
    <property type="entry name" value="ERAP1_C"/>
    <property type="match status" value="2"/>
</dbReference>
<evidence type="ECO:0000256" key="9">
    <source>
        <dbReference type="ARBA" id="ARBA00022670"/>
    </source>
</evidence>
<dbReference type="InterPro" id="IPR001930">
    <property type="entry name" value="Peptidase_M1"/>
</dbReference>
<keyword evidence="8" id="KW-0336">GPI-anchor</keyword>
<dbReference type="GO" id="GO:0005737">
    <property type="term" value="C:cytoplasm"/>
    <property type="evidence" value="ECO:0007669"/>
    <property type="project" value="TreeGrafter"/>
</dbReference>
<dbReference type="GO" id="GO:0043171">
    <property type="term" value="P:peptide catabolic process"/>
    <property type="evidence" value="ECO:0007669"/>
    <property type="project" value="TreeGrafter"/>
</dbReference>
<evidence type="ECO:0000256" key="6">
    <source>
        <dbReference type="ARBA" id="ARBA00015611"/>
    </source>
</evidence>
<feature type="active site" description="Proton acceptor" evidence="22">
    <location>
        <position position="342"/>
    </location>
</feature>
<dbReference type="Pfam" id="PF17900">
    <property type="entry name" value="Peptidase_M1_N"/>
    <property type="match status" value="2"/>
</dbReference>
<evidence type="ECO:0000256" key="1">
    <source>
        <dbReference type="ARBA" id="ARBA00000098"/>
    </source>
</evidence>
<sequence length="1733" mass="196835">MQASVARSVLGLAALALLGVLAVQAVPVKEKATPKDDPISYRLPNNTRPITYDVHITTRVDKGDFTFTGQVLIVLQVYDTTSDITIHARQLTINSINLTSAYLSPEVFPVTYSYDNTTEFLKIVPNTPLPKDYYRLYIEYQGELRTDNAGFYLSTYTDDNGNTVNLATTQFEATDARHAFPCYDEPAKKAIFRLSFTHGSSYTAISNMPVIESPIDNGDGTSTTTFRQTTLMSTYLLAFIISDFKSTELQGRIPHRMFSRASTLNDQKFALETSVKTLEAIEDYLNVSYKLPKMDNAAIPDFAAGAMENWGLVTYREEFLLYSEGQSTTSTQNSITTTIAHEFGHQWFGDLVTPLWWTYAWLNEGFASILAYIAGDAAYPEWDIWQDFHVSDFQRALLSDGVVNPRPMTHYIEAPNAISGVFDSVIYSKAASVLIMLRHAFTDNTFKKALNDYLNKMEYESAEEDDLFESFQKAVQEDNIFPSGSNVDLFKMLKSWTNQGGFPLITVTRNYDKGTFVITQQPFDGSSSAPSSDKRSWWVPFNFATAKDPHYKVTEMYDYLNVGESSKEVSQTTGNQWESSDWIVLNKRSTGYYRVNYDIDNWKLITLALTKDLAQFHVNNRAQLLDDSFRLVLAKILKFETFLDLSVYLQKESDYAPWLTADRYLSTINRYLNGDSEYELFQFYVGKIVENFYQDAGVTENSDDEHLLKTSRNTAINWACRSNYGDCLEVTNNRLREYIDIGKKIEPNLRTSIFCNGLTKAGEKEFNYLLNEVMSSEDQAFRRQMMTSVLGCVQDVNLIQQYLETSIKSDGSVNYRVQERTYVIPGVVDKGPIQLAAAIDFLIENHAKYNELSSGWTKVNPLLSVIRSIASVIVNEEQQAHFEQLLTKLNGYDDIQQSDFDGVRATVKTNLDWIKAHRDELIAWLKNFKSTNGGEVEGSGDGGDGAATIVASTAAINLATTQFEATDARHAFPCYDEPAMKASFRLYVTHGSNYTAISNMPAMENPVDNEDGTSTTSFAATYSMSTYLLAFIISDFKSTELTSKIPHRVFSRNNTKNEQRFGLETSGKTLEAIGDYLNVPYDLPKMDNAAIPDFAAGAMENWGLVTYKEDYLLYNEGQSTTQTQIRIALTIAHEFGHQWFGNLVSPLWWTYAWLNEGFASIFAYIASSAVFPEWDLWQVFHVSEFQTALRNDAASVLIMLRHAFTESTFKKALYNYLNKLEYKFAEEDDLFLSFVVAIGEDNIFPPGRDVDLFKMLKSWTNQGGFPLITVTRNYDKGTFVITQQPFNGDSAPSSTDKRSWWVPFNFAAARNPNFNETEMYDYLNVGESSKEISSTAEKQWENSDWIVLNKRSTAYYRVNYDIDNWKLITLALTKDLAQFHVNNRAQLLDDSFRLAAAKILKFEIYFELSLYLQNENDYAPWMTADQHLSELNLYLNGDSEYELFQFYVQKMIENFYETVRYTENMAEEPLLKILRNVAINWACRANYGDCLDMTSNRLREYIDFEKKIEPDLRASIFCNGLTKAGEKEFNYLLKEVMTSKDQAFRSEMMASVLGCVQDVTLLQQYLQTSIQTNGSVNYRAQERTSVIPGVVDKGPIQLAVVINFLIENHAQYHKLLSGWSNVNPLLTVTDEIAEKIVSEQQKAQFEQLLAKLKDYKDIPQSDLDQLRDRVKANLEWIKGHRDELISWLKNFKKDPKGPGGGATAIALSITAMTVATFISISSLLQVILTSACC</sequence>
<keyword evidence="19" id="KW-1015">Disulfide bond</keyword>